<gene>
    <name evidence="1" type="primary">AVEN_145209_1</name>
    <name evidence="1" type="ORF">NPIL_589261</name>
</gene>
<sequence>MNNSIENNSMQFYEDNIKGQDSVQDTLEVSCSGKQIMQKAAMVIRKWITNESDLMDRWKQEGFGTQQEHNSISLGSNSAKALGKACNTEEYLITEILTLLEFLSSKKNTKRFLLQASRGKIFDPLGVLIPFTICVKYLFQEKGLGKFLGMKICHLKFKKDGCDGAQNFHDFQI</sequence>
<dbReference type="Proteomes" id="UP000887013">
    <property type="component" value="Unassembled WGS sequence"/>
</dbReference>
<dbReference type="EMBL" id="BMAW01068012">
    <property type="protein sequence ID" value="GFT62349.1"/>
    <property type="molecule type" value="Genomic_DNA"/>
</dbReference>
<organism evidence="1 2">
    <name type="scientific">Nephila pilipes</name>
    <name type="common">Giant wood spider</name>
    <name type="synonym">Nephila maculata</name>
    <dbReference type="NCBI Taxonomy" id="299642"/>
    <lineage>
        <taxon>Eukaryota</taxon>
        <taxon>Metazoa</taxon>
        <taxon>Ecdysozoa</taxon>
        <taxon>Arthropoda</taxon>
        <taxon>Chelicerata</taxon>
        <taxon>Arachnida</taxon>
        <taxon>Araneae</taxon>
        <taxon>Araneomorphae</taxon>
        <taxon>Entelegynae</taxon>
        <taxon>Araneoidea</taxon>
        <taxon>Nephilidae</taxon>
        <taxon>Nephila</taxon>
    </lineage>
</organism>
<name>A0A8X6PDZ7_NEPPI</name>
<keyword evidence="2" id="KW-1185">Reference proteome</keyword>
<dbReference type="AlphaFoldDB" id="A0A8X6PDZ7"/>
<reference evidence="1" key="1">
    <citation type="submission" date="2020-08" db="EMBL/GenBank/DDBJ databases">
        <title>Multicomponent nature underlies the extraordinary mechanical properties of spider dragline silk.</title>
        <authorList>
            <person name="Kono N."/>
            <person name="Nakamura H."/>
            <person name="Mori M."/>
            <person name="Yoshida Y."/>
            <person name="Ohtoshi R."/>
            <person name="Malay A.D."/>
            <person name="Moran D.A.P."/>
            <person name="Tomita M."/>
            <person name="Numata K."/>
            <person name="Arakawa K."/>
        </authorList>
    </citation>
    <scope>NUCLEOTIDE SEQUENCE</scope>
</reference>
<protein>
    <submittedName>
        <fullName evidence="1">Uncharacterized protein</fullName>
    </submittedName>
</protein>
<evidence type="ECO:0000313" key="2">
    <source>
        <dbReference type="Proteomes" id="UP000887013"/>
    </source>
</evidence>
<accession>A0A8X6PDZ7</accession>
<comment type="caution">
    <text evidence="1">The sequence shown here is derived from an EMBL/GenBank/DDBJ whole genome shotgun (WGS) entry which is preliminary data.</text>
</comment>
<evidence type="ECO:0000313" key="1">
    <source>
        <dbReference type="EMBL" id="GFT62349.1"/>
    </source>
</evidence>
<dbReference type="OrthoDB" id="6430234at2759"/>
<proteinExistence type="predicted"/>